<dbReference type="Pfam" id="PF01546">
    <property type="entry name" value="Peptidase_M20"/>
    <property type="match status" value="1"/>
</dbReference>
<dbReference type="InterPro" id="IPR050072">
    <property type="entry name" value="Peptidase_M20A"/>
</dbReference>
<keyword evidence="8" id="KW-1185">Reference proteome</keyword>
<dbReference type="PANTHER" id="PTHR43808:SF8">
    <property type="entry name" value="PEPTIDASE M20 DIMERISATION DOMAIN-CONTAINING PROTEIN"/>
    <property type="match status" value="1"/>
</dbReference>
<dbReference type="Gene3D" id="3.40.630.10">
    <property type="entry name" value="Zn peptidases"/>
    <property type="match status" value="1"/>
</dbReference>
<accession>A0A1H8T1S7</accession>
<keyword evidence="5" id="KW-0862">Zinc</keyword>
<dbReference type="GO" id="GO:0016787">
    <property type="term" value="F:hydrolase activity"/>
    <property type="evidence" value="ECO:0007669"/>
    <property type="project" value="UniProtKB-KW"/>
</dbReference>
<reference evidence="8" key="1">
    <citation type="submission" date="2016-10" db="EMBL/GenBank/DDBJ databases">
        <authorList>
            <person name="Varghese N."/>
            <person name="Submissions S."/>
        </authorList>
    </citation>
    <scope>NUCLEOTIDE SEQUENCE [LARGE SCALE GENOMIC DNA]</scope>
    <source>
        <strain evidence="8">DSM 45413</strain>
    </source>
</reference>
<evidence type="ECO:0000256" key="5">
    <source>
        <dbReference type="ARBA" id="ARBA00022833"/>
    </source>
</evidence>
<evidence type="ECO:0000313" key="8">
    <source>
        <dbReference type="Proteomes" id="UP000198960"/>
    </source>
</evidence>
<proteinExistence type="inferred from homology"/>
<dbReference type="OrthoDB" id="7055905at2"/>
<dbReference type="InterPro" id="IPR002933">
    <property type="entry name" value="Peptidase_M20"/>
</dbReference>
<dbReference type="AlphaFoldDB" id="A0A1H8T1S7"/>
<dbReference type="Gene3D" id="3.30.70.360">
    <property type="match status" value="1"/>
</dbReference>
<dbReference type="CDD" id="cd05675">
    <property type="entry name" value="M20_yscS_like"/>
    <property type="match status" value="1"/>
</dbReference>
<dbReference type="SUPFAM" id="SSF53187">
    <property type="entry name" value="Zn-dependent exopeptidases"/>
    <property type="match status" value="1"/>
</dbReference>
<evidence type="ECO:0000256" key="1">
    <source>
        <dbReference type="ARBA" id="ARBA00001947"/>
    </source>
</evidence>
<evidence type="ECO:0000256" key="4">
    <source>
        <dbReference type="ARBA" id="ARBA00022801"/>
    </source>
</evidence>
<dbReference type="Gene3D" id="1.10.150.900">
    <property type="match status" value="1"/>
</dbReference>
<dbReference type="PANTHER" id="PTHR43808">
    <property type="entry name" value="ACETYLORNITHINE DEACETYLASE"/>
    <property type="match status" value="1"/>
</dbReference>
<dbReference type="FunFam" id="1.10.150.900:FF:000002">
    <property type="entry name" value="M20/M25/M40 family peptidase"/>
    <property type="match status" value="1"/>
</dbReference>
<dbReference type="InterPro" id="IPR001261">
    <property type="entry name" value="ArgE/DapE_CS"/>
</dbReference>
<evidence type="ECO:0000259" key="6">
    <source>
        <dbReference type="Pfam" id="PF07687"/>
    </source>
</evidence>
<dbReference type="FunFam" id="3.40.630.10:FF:000023">
    <property type="entry name" value="M20/M25/M40 family metallo-hydrolase"/>
    <property type="match status" value="1"/>
</dbReference>
<comment type="cofactor">
    <cofactor evidence="1">
        <name>Zn(2+)</name>
        <dbReference type="ChEBI" id="CHEBI:29105"/>
    </cofactor>
</comment>
<dbReference type="Pfam" id="PF07687">
    <property type="entry name" value="M20_dimer"/>
    <property type="match status" value="1"/>
</dbReference>
<evidence type="ECO:0000313" key="7">
    <source>
        <dbReference type="EMBL" id="SEO84706.1"/>
    </source>
</evidence>
<dbReference type="PIRSF" id="PIRSF036696">
    <property type="entry name" value="ACY-1"/>
    <property type="match status" value="1"/>
</dbReference>
<comment type="similarity">
    <text evidence="2">Belongs to the peptidase M20A family.</text>
</comment>
<dbReference type="InterPro" id="IPR036264">
    <property type="entry name" value="Bact_exopeptidase_dim_dom"/>
</dbReference>
<keyword evidence="3" id="KW-0479">Metal-binding</keyword>
<dbReference type="RefSeq" id="WP_091942620.1">
    <property type="nucleotide sequence ID" value="NZ_FOEE01000005.1"/>
</dbReference>
<dbReference type="STRING" id="673521.SAMN05660991_01993"/>
<organism evidence="7 8">
    <name type="scientific">Trujillonella endophytica</name>
    <dbReference type="NCBI Taxonomy" id="673521"/>
    <lineage>
        <taxon>Bacteria</taxon>
        <taxon>Bacillati</taxon>
        <taxon>Actinomycetota</taxon>
        <taxon>Actinomycetes</taxon>
        <taxon>Geodermatophilales</taxon>
        <taxon>Geodermatophilaceae</taxon>
        <taxon>Trujillonella</taxon>
    </lineage>
</organism>
<dbReference type="InterPro" id="IPR011650">
    <property type="entry name" value="Peptidase_M20_dimer"/>
</dbReference>
<protein>
    <submittedName>
        <fullName evidence="7">Acetylornithine deacetylase/Succinyl-diaminopimelate desuccinylase</fullName>
    </submittedName>
</protein>
<keyword evidence="4" id="KW-0378">Hydrolase</keyword>
<sequence length="447" mass="48289">MDGAPTNPLQAQPLARAQAEVAELLSDLIRIDTTNTGDTATGQGERIAAEWVAGKLDEVGIGSQIFESERGRASLVARIPGTDSSRPPLLVHGHLDVVPADPAEWSVHPFSGEERDGYVWGRGAVDMKDMDAMVLALVRDWQRTGVRPPRDIVLAYLADEEAGGTLGARWMVDTHPDLFADCTEAISEVGGFSITVRDDLRLYLVQTAEKGLAWMRLTASGRPGHGSFVHDDNAVTRLCQAVARIGATRLPTVLTPPMRAFLDAVSDAYGVEIDPDEPEEALARLGSISRMIGAALRNTANPTMLDAGYKTNVIPGTASATVDGRFLHGQAEEFERQLAGLIGEGIQREWIVHDQAVETTFDGPLVDSMVAALKSEDDGARPVPFTMSGGTDAKSFERLGIRCFGFSPLRLPPDLDFAALFHGIDERVPVEALQFGIRVLDRFLRSA</sequence>
<dbReference type="EMBL" id="FOEE01000005">
    <property type="protein sequence ID" value="SEO84706.1"/>
    <property type="molecule type" value="Genomic_DNA"/>
</dbReference>
<dbReference type="GO" id="GO:0046872">
    <property type="term" value="F:metal ion binding"/>
    <property type="evidence" value="ECO:0007669"/>
    <property type="project" value="UniProtKB-KW"/>
</dbReference>
<name>A0A1H8T1S7_9ACTN</name>
<evidence type="ECO:0000256" key="2">
    <source>
        <dbReference type="ARBA" id="ARBA00006247"/>
    </source>
</evidence>
<dbReference type="Proteomes" id="UP000198960">
    <property type="component" value="Unassembled WGS sequence"/>
</dbReference>
<dbReference type="NCBIfam" id="NF005913">
    <property type="entry name" value="PRK07906.1"/>
    <property type="match status" value="1"/>
</dbReference>
<dbReference type="SUPFAM" id="SSF55031">
    <property type="entry name" value="Bacterial exopeptidase dimerisation domain"/>
    <property type="match status" value="1"/>
</dbReference>
<evidence type="ECO:0000256" key="3">
    <source>
        <dbReference type="ARBA" id="ARBA00022723"/>
    </source>
</evidence>
<dbReference type="PROSITE" id="PS00758">
    <property type="entry name" value="ARGE_DAPE_CPG2_1"/>
    <property type="match status" value="1"/>
</dbReference>
<feature type="domain" description="Peptidase M20 dimerisation" evidence="6">
    <location>
        <begin position="207"/>
        <end position="333"/>
    </location>
</feature>
<gene>
    <name evidence="7" type="ORF">SAMN05660991_01993</name>
</gene>